<dbReference type="Proteomes" id="UP000193224">
    <property type="component" value="Unassembled WGS sequence"/>
</dbReference>
<accession>A0A1X7BXH7</accession>
<dbReference type="EMBL" id="FWXB01000023">
    <property type="protein sequence ID" value="SMC14302.1"/>
    <property type="molecule type" value="Genomic_DNA"/>
</dbReference>
<protein>
    <submittedName>
        <fullName evidence="2">Uncharacterized protein</fullName>
    </submittedName>
</protein>
<feature type="transmembrane region" description="Helical" evidence="1">
    <location>
        <begin position="108"/>
        <end position="126"/>
    </location>
</feature>
<name>A0A1X7BXH7_9RHOB</name>
<reference evidence="2 3" key="1">
    <citation type="submission" date="2017-03" db="EMBL/GenBank/DDBJ databases">
        <authorList>
            <person name="Afonso C.L."/>
            <person name="Miller P.J."/>
            <person name="Scott M.A."/>
            <person name="Spackman E."/>
            <person name="Goraichik I."/>
            <person name="Dimitrov K.M."/>
            <person name="Suarez D.L."/>
            <person name="Swayne D.E."/>
        </authorList>
    </citation>
    <scope>NUCLEOTIDE SEQUENCE [LARGE SCALE GENOMIC DNA]</scope>
    <source>
        <strain evidence="2 3">CECT 7745</strain>
    </source>
</reference>
<keyword evidence="3" id="KW-1185">Reference proteome</keyword>
<dbReference type="RefSeq" id="WP_085802201.1">
    <property type="nucleotide sequence ID" value="NZ_FWXB01000023.1"/>
</dbReference>
<evidence type="ECO:0000313" key="3">
    <source>
        <dbReference type="Proteomes" id="UP000193224"/>
    </source>
</evidence>
<evidence type="ECO:0000313" key="2">
    <source>
        <dbReference type="EMBL" id="SMC14302.1"/>
    </source>
</evidence>
<gene>
    <name evidence="2" type="ORF">ROA7745_04168</name>
</gene>
<keyword evidence="1" id="KW-0472">Membrane</keyword>
<sequence length="341" mass="37256">MTALEKYQRLEATGLWRATPDAQRSEVIVSIGDATLIITDLQERPLAHWSIPAIERLNPGRRPAIYHPDGDPGETLELPETEREMVTALEKLRGAVERRRPHPGRLRLVLFLASMAAVVVLLLFWLPTAIRTHAVSVVPEVKRAETGQSLLDIMQRITGPSCDEADGSAALVRLANRLPAPEGPGRILVVRSGVLRATHLPGGTVLINRALVEDHEAPDVVAGYIVAERLRAEMQDPLGKLLKHGGFWASFSLLTTGTVKRDVLHSYARHLLTEPREPLPESTLLAGFRSWSVSSTPYAYALDISGETTLGLIEADPFSGRSPTPVLSDANWLRLQGICGG</sequence>
<keyword evidence="1" id="KW-1133">Transmembrane helix</keyword>
<proteinExistence type="predicted"/>
<dbReference type="AlphaFoldDB" id="A0A1X7BXH7"/>
<organism evidence="2 3">
    <name type="scientific">Roseovarius aestuarii</name>
    <dbReference type="NCBI Taxonomy" id="475083"/>
    <lineage>
        <taxon>Bacteria</taxon>
        <taxon>Pseudomonadati</taxon>
        <taxon>Pseudomonadota</taxon>
        <taxon>Alphaproteobacteria</taxon>
        <taxon>Rhodobacterales</taxon>
        <taxon>Roseobacteraceae</taxon>
        <taxon>Roseovarius</taxon>
    </lineage>
</organism>
<keyword evidence="1" id="KW-0812">Transmembrane</keyword>
<dbReference type="OrthoDB" id="7822309at2"/>
<evidence type="ECO:0000256" key="1">
    <source>
        <dbReference type="SAM" id="Phobius"/>
    </source>
</evidence>